<dbReference type="PANTHER" id="PTHR11177:SF384">
    <property type="entry name" value="CHITINASE"/>
    <property type="match status" value="1"/>
</dbReference>
<dbReference type="PANTHER" id="PTHR11177">
    <property type="entry name" value="CHITINASE"/>
    <property type="match status" value="1"/>
</dbReference>
<evidence type="ECO:0000256" key="9">
    <source>
        <dbReference type="ARBA" id="ARBA00023277"/>
    </source>
</evidence>
<evidence type="ECO:0000256" key="13">
    <source>
        <dbReference type="SAM" id="MobiDB-lite"/>
    </source>
</evidence>
<feature type="domain" description="GH18" evidence="15">
    <location>
        <begin position="118"/>
        <end position="481"/>
    </location>
</feature>
<evidence type="ECO:0000256" key="11">
    <source>
        <dbReference type="ARBA" id="ARBA00023326"/>
    </source>
</evidence>
<dbReference type="PROSITE" id="PS01095">
    <property type="entry name" value="GH18_1"/>
    <property type="match status" value="1"/>
</dbReference>
<dbReference type="InterPro" id="IPR050314">
    <property type="entry name" value="Glycosyl_Hydrlase_18"/>
</dbReference>
<feature type="signal peptide" evidence="14">
    <location>
        <begin position="1"/>
        <end position="19"/>
    </location>
</feature>
<proteinExistence type="inferred from homology"/>
<evidence type="ECO:0000256" key="1">
    <source>
        <dbReference type="ARBA" id="ARBA00000822"/>
    </source>
</evidence>
<dbReference type="Gene3D" id="3.20.20.80">
    <property type="entry name" value="Glycosidases"/>
    <property type="match status" value="1"/>
</dbReference>
<name>A0A4P7N3D6_PYROR</name>
<evidence type="ECO:0000256" key="10">
    <source>
        <dbReference type="ARBA" id="ARBA00023295"/>
    </source>
</evidence>
<dbReference type="SUPFAM" id="SSF51445">
    <property type="entry name" value="(Trans)glycosidases"/>
    <property type="match status" value="1"/>
</dbReference>
<dbReference type="Pfam" id="PF00704">
    <property type="entry name" value="Glyco_hydro_18"/>
    <property type="match status" value="1"/>
</dbReference>
<dbReference type="SUPFAM" id="SSF54556">
    <property type="entry name" value="Chitinase insertion domain"/>
    <property type="match status" value="1"/>
</dbReference>
<dbReference type="GO" id="GO:0008843">
    <property type="term" value="F:endochitinase activity"/>
    <property type="evidence" value="ECO:0007669"/>
    <property type="project" value="UniProtKB-EC"/>
</dbReference>
<evidence type="ECO:0000256" key="2">
    <source>
        <dbReference type="ARBA" id="ARBA00004613"/>
    </source>
</evidence>
<keyword evidence="14" id="KW-0732">Signal</keyword>
<evidence type="ECO:0000256" key="4">
    <source>
        <dbReference type="ARBA" id="ARBA00012729"/>
    </source>
</evidence>
<keyword evidence="6 12" id="KW-0378">Hydrolase</keyword>
<keyword evidence="7" id="KW-0146">Chitin degradation</keyword>
<evidence type="ECO:0000256" key="6">
    <source>
        <dbReference type="ARBA" id="ARBA00022801"/>
    </source>
</evidence>
<dbReference type="InterPro" id="IPR001223">
    <property type="entry name" value="Glyco_hydro18_cat"/>
</dbReference>
<accession>A0A4P7N3D6</accession>
<dbReference type="GO" id="GO:0005576">
    <property type="term" value="C:extracellular region"/>
    <property type="evidence" value="ECO:0007669"/>
    <property type="project" value="UniProtKB-SubCell"/>
</dbReference>
<comment type="similarity">
    <text evidence="3">Belongs to the glycosyl hydrolase 18 family. Chitinase class V subfamily.</text>
</comment>
<dbReference type="InterPro" id="IPR017853">
    <property type="entry name" value="GH"/>
</dbReference>
<dbReference type="FunFam" id="3.10.50.10:FF:000005">
    <property type="entry name" value="Endochitinase B1"/>
    <property type="match status" value="1"/>
</dbReference>
<evidence type="ECO:0000313" key="17">
    <source>
        <dbReference type="Proteomes" id="UP000294847"/>
    </source>
</evidence>
<dbReference type="EMBL" id="CP034205">
    <property type="protein sequence ID" value="QBZ56002.1"/>
    <property type="molecule type" value="Genomic_DNA"/>
</dbReference>
<organism evidence="16 17">
    <name type="scientific">Pyricularia oryzae</name>
    <name type="common">Rice blast fungus</name>
    <name type="synonym">Magnaporthe oryzae</name>
    <dbReference type="NCBI Taxonomy" id="318829"/>
    <lineage>
        <taxon>Eukaryota</taxon>
        <taxon>Fungi</taxon>
        <taxon>Dikarya</taxon>
        <taxon>Ascomycota</taxon>
        <taxon>Pezizomycotina</taxon>
        <taxon>Sordariomycetes</taxon>
        <taxon>Sordariomycetidae</taxon>
        <taxon>Magnaporthales</taxon>
        <taxon>Pyriculariaceae</taxon>
        <taxon>Pyricularia</taxon>
    </lineage>
</organism>
<dbReference type="Proteomes" id="UP000294847">
    <property type="component" value="Chromosome 2"/>
</dbReference>
<evidence type="ECO:0000256" key="14">
    <source>
        <dbReference type="SAM" id="SignalP"/>
    </source>
</evidence>
<evidence type="ECO:0000256" key="3">
    <source>
        <dbReference type="ARBA" id="ARBA00008682"/>
    </source>
</evidence>
<comment type="catalytic activity">
    <reaction evidence="1">
        <text>Random endo-hydrolysis of N-acetyl-beta-D-glucosaminide (1-&gt;4)-beta-linkages in chitin and chitodextrins.</text>
        <dbReference type="EC" id="3.2.1.14"/>
    </reaction>
</comment>
<comment type="subcellular location">
    <subcellularLocation>
        <location evidence="2">Secreted</location>
    </subcellularLocation>
</comment>
<dbReference type="EC" id="3.2.1.14" evidence="4"/>
<dbReference type="FunFam" id="3.20.20.80:FF:000095">
    <property type="entry name" value="Endochitinase B1"/>
    <property type="match status" value="1"/>
</dbReference>
<feature type="compositionally biased region" description="Polar residues" evidence="13">
    <location>
        <begin position="77"/>
        <end position="102"/>
    </location>
</feature>
<gene>
    <name evidence="16" type="ORF">PoMZ_00908</name>
</gene>
<evidence type="ECO:0000256" key="5">
    <source>
        <dbReference type="ARBA" id="ARBA00022525"/>
    </source>
</evidence>
<keyword evidence="11" id="KW-0624">Polysaccharide degradation</keyword>
<dbReference type="GO" id="GO:0000272">
    <property type="term" value="P:polysaccharide catabolic process"/>
    <property type="evidence" value="ECO:0007669"/>
    <property type="project" value="UniProtKB-KW"/>
</dbReference>
<evidence type="ECO:0000256" key="7">
    <source>
        <dbReference type="ARBA" id="ARBA00023024"/>
    </source>
</evidence>
<dbReference type="InterPro" id="IPR029070">
    <property type="entry name" value="Chitinase_insertion_sf"/>
</dbReference>
<keyword evidence="8" id="KW-0325">Glycoprotein</keyword>
<reference evidence="16 17" key="1">
    <citation type="journal article" date="2019" name="Mol. Biol. Evol.">
        <title>Blast fungal genomes show frequent chromosomal changes, gene gains and losses, and effector gene turnover.</title>
        <authorList>
            <person name="Gomez Luciano L.B."/>
            <person name="Jason Tsai I."/>
            <person name="Chuma I."/>
            <person name="Tosa Y."/>
            <person name="Chen Y.H."/>
            <person name="Li J.Y."/>
            <person name="Li M.Y."/>
            <person name="Jade Lu M.Y."/>
            <person name="Nakayashiki H."/>
            <person name="Li W.H."/>
        </authorList>
    </citation>
    <scope>NUCLEOTIDE SEQUENCE [LARGE SCALE GENOMIC DNA]</scope>
    <source>
        <strain evidence="16">MZ5-1-6</strain>
    </source>
</reference>
<dbReference type="PROSITE" id="PS51910">
    <property type="entry name" value="GH18_2"/>
    <property type="match status" value="1"/>
</dbReference>
<sequence>MLHRLFFLTPLLLRWSVLAAPMPDAVDSALAKRDMICFDAPTRTVTVTVDGNGQPQNTPAPVDPVTHIASIIIPSGTSHASSPAGTAKAQSSQTVIATPSQTSGASNPSPSAANWSGYRSVLYFTNWGIYGANYQPQDLPVDTVTHILYSFANIATDGEVISSDTYSDIDKHYPTDSWNDLGRNAYGCVKQLYLLKKKNRHLKVLLSIGGWTWSPKFAPIAATAAGRNRFATSAVKLLADWGLDGLDIDWEYPTNKNEADNYVLLLKACREALDAYSAKNAQGYKFLLTVATPAGPENYGNMNLEGMDKFVDFWNLMAYDYAGSWDTTTGHQSNLYLDDQNKVATKFSTEKAVQDYFARGIDAAKITLGLPLYGRSFASTGGLGKPFSGLGDGSIERGVWLYKDLPRPGAIVAYDNVAKASYSYDAAKREFVTYDTVDSAREKTRYMKQKGLGGAVFWEASGDRKGDQSLVGTVARGVGLDVLDKSTNLLAYPVSQPVGEPILNNRKPQF</sequence>
<feature type="region of interest" description="Disordered" evidence="13">
    <location>
        <begin position="77"/>
        <end position="111"/>
    </location>
</feature>
<evidence type="ECO:0000256" key="8">
    <source>
        <dbReference type="ARBA" id="ARBA00023180"/>
    </source>
</evidence>
<keyword evidence="10 12" id="KW-0326">Glycosidase</keyword>
<dbReference type="CDD" id="cd06548">
    <property type="entry name" value="GH18_chitinase"/>
    <property type="match status" value="1"/>
</dbReference>
<evidence type="ECO:0000313" key="16">
    <source>
        <dbReference type="EMBL" id="QBZ56002.1"/>
    </source>
</evidence>
<keyword evidence="9" id="KW-0119">Carbohydrate metabolism</keyword>
<protein>
    <recommendedName>
        <fullName evidence="4">chitinase</fullName>
        <ecNumber evidence="4">3.2.1.14</ecNumber>
    </recommendedName>
</protein>
<evidence type="ECO:0000259" key="15">
    <source>
        <dbReference type="PROSITE" id="PS51910"/>
    </source>
</evidence>
<dbReference type="Gene3D" id="3.10.50.10">
    <property type="match status" value="1"/>
</dbReference>
<dbReference type="SMART" id="SM00636">
    <property type="entry name" value="Glyco_18"/>
    <property type="match status" value="1"/>
</dbReference>
<feature type="chain" id="PRO_5020798016" description="chitinase" evidence="14">
    <location>
        <begin position="20"/>
        <end position="510"/>
    </location>
</feature>
<dbReference type="GO" id="GO:0006032">
    <property type="term" value="P:chitin catabolic process"/>
    <property type="evidence" value="ECO:0007669"/>
    <property type="project" value="UniProtKB-KW"/>
</dbReference>
<keyword evidence="5" id="KW-0964">Secreted</keyword>
<dbReference type="InterPro" id="IPR001579">
    <property type="entry name" value="Glyco_hydro_18_chit_AS"/>
</dbReference>
<dbReference type="AlphaFoldDB" id="A0A4P7N3D6"/>
<evidence type="ECO:0000256" key="12">
    <source>
        <dbReference type="RuleBase" id="RU000489"/>
    </source>
</evidence>
<dbReference type="InterPro" id="IPR011583">
    <property type="entry name" value="Chitinase_II/V-like_cat"/>
</dbReference>
<dbReference type="GO" id="GO:0008061">
    <property type="term" value="F:chitin binding"/>
    <property type="evidence" value="ECO:0007669"/>
    <property type="project" value="InterPro"/>
</dbReference>